<dbReference type="InterPro" id="IPR058240">
    <property type="entry name" value="rSAM_sf"/>
</dbReference>
<dbReference type="GO" id="GO:0046872">
    <property type="term" value="F:metal ion binding"/>
    <property type="evidence" value="ECO:0007669"/>
    <property type="project" value="UniProtKB-KW"/>
</dbReference>
<reference evidence="7" key="2">
    <citation type="journal article" date="2020" name="Microorganisms">
        <title>Osmotic Adaptation and Compatible Solute Biosynthesis of Phototrophic Bacteria as Revealed from Genome Analyses.</title>
        <authorList>
            <person name="Imhoff J.F."/>
            <person name="Rahn T."/>
            <person name="Kunzel S."/>
            <person name="Keller A."/>
            <person name="Neulinger S.C."/>
        </authorList>
    </citation>
    <scope>NUCLEOTIDE SEQUENCE</scope>
    <source>
        <strain evidence="7">DSM 11080</strain>
    </source>
</reference>
<protein>
    <recommendedName>
        <fullName evidence="6">Radical SAM core domain-containing protein</fullName>
    </recommendedName>
</protein>
<keyword evidence="5" id="KW-0411">Iron-sulfur</keyword>
<accession>A0AAJ0U191</accession>
<evidence type="ECO:0000259" key="6">
    <source>
        <dbReference type="PROSITE" id="PS51918"/>
    </source>
</evidence>
<reference evidence="7" key="1">
    <citation type="submission" date="2017-08" db="EMBL/GenBank/DDBJ databases">
        <authorList>
            <person name="Imhoff J.F."/>
            <person name="Rahn T."/>
            <person name="Kuenzel S."/>
            <person name="Neulinger S.C."/>
        </authorList>
    </citation>
    <scope>NUCLEOTIDE SEQUENCE</scope>
    <source>
        <strain evidence="7">DSM 11080</strain>
    </source>
</reference>
<keyword evidence="3" id="KW-0479">Metal-binding</keyword>
<dbReference type="GO" id="GO:0003824">
    <property type="term" value="F:catalytic activity"/>
    <property type="evidence" value="ECO:0007669"/>
    <property type="project" value="InterPro"/>
</dbReference>
<dbReference type="Proteomes" id="UP001296776">
    <property type="component" value="Unassembled WGS sequence"/>
</dbReference>
<dbReference type="InterPro" id="IPR013785">
    <property type="entry name" value="Aldolase_TIM"/>
</dbReference>
<evidence type="ECO:0000256" key="4">
    <source>
        <dbReference type="ARBA" id="ARBA00023004"/>
    </source>
</evidence>
<evidence type="ECO:0000256" key="2">
    <source>
        <dbReference type="ARBA" id="ARBA00022691"/>
    </source>
</evidence>
<organism evidence="7 8">
    <name type="scientific">Halochromatium glycolicum</name>
    <dbReference type="NCBI Taxonomy" id="85075"/>
    <lineage>
        <taxon>Bacteria</taxon>
        <taxon>Pseudomonadati</taxon>
        <taxon>Pseudomonadota</taxon>
        <taxon>Gammaproteobacteria</taxon>
        <taxon>Chromatiales</taxon>
        <taxon>Chromatiaceae</taxon>
        <taxon>Halochromatium</taxon>
    </lineage>
</organism>
<dbReference type="RefSeq" id="WP_200343564.1">
    <property type="nucleotide sequence ID" value="NZ_NRSJ01000001.1"/>
</dbReference>
<evidence type="ECO:0000256" key="1">
    <source>
        <dbReference type="ARBA" id="ARBA00001966"/>
    </source>
</evidence>
<evidence type="ECO:0000256" key="3">
    <source>
        <dbReference type="ARBA" id="ARBA00022723"/>
    </source>
</evidence>
<dbReference type="SUPFAM" id="SSF102114">
    <property type="entry name" value="Radical SAM enzymes"/>
    <property type="match status" value="1"/>
</dbReference>
<keyword evidence="8" id="KW-1185">Reference proteome</keyword>
<dbReference type="AlphaFoldDB" id="A0AAJ0U191"/>
<dbReference type="NCBIfam" id="NF045502">
    <property type="entry name" value="variant_rSAM"/>
    <property type="match status" value="1"/>
</dbReference>
<evidence type="ECO:0000313" key="7">
    <source>
        <dbReference type="EMBL" id="MBK1702987.1"/>
    </source>
</evidence>
<comment type="cofactor">
    <cofactor evidence="1">
        <name>[4Fe-4S] cluster</name>
        <dbReference type="ChEBI" id="CHEBI:49883"/>
    </cofactor>
</comment>
<evidence type="ECO:0000256" key="5">
    <source>
        <dbReference type="ARBA" id="ARBA00023014"/>
    </source>
</evidence>
<dbReference type="PROSITE" id="PS51918">
    <property type="entry name" value="RADICAL_SAM"/>
    <property type="match status" value="1"/>
</dbReference>
<dbReference type="InterPro" id="IPR007197">
    <property type="entry name" value="rSAM"/>
</dbReference>
<comment type="caution">
    <text evidence="7">The sequence shown here is derived from an EMBL/GenBank/DDBJ whole genome shotgun (WGS) entry which is preliminary data.</text>
</comment>
<sequence>MTAPTLPSSAQLKIELMFDGIRYSDSLGAAAEHAFPNFYPYRFRPGEPNPTGNDKVTIPYLMTLPDETLIRVKGTADAPWQVMGDALSGYRLRHDDGRELPVAFTPLPHWMREQTSDGLPMAQAGVSLHGDMAIINIAPGCEYFLNRGDNGDSLRCTFCAYGAPNERIKHYEQRIEQAELSPVAIQRMQETLRAALDEGGIRHLYLVGGSMKDWSLEGDRYLALAQAVQQVNGHRLPVSCGSGALPADRLERLQGEGLVDQVCFNLEVWSAPLFAKVCPGKARFVGYERWLQALDQAVALWGKGRVYSAMVAGIELEPEHEMGWDEAASLAIEGADKLCERGVLPVYSLYWPTGGRDHPDYFDRLHHYFERLNIDYAAIRRQRGLKISSDFMCHCCAYMQLECDIDRGVKEPIDD</sequence>
<evidence type="ECO:0000313" key="8">
    <source>
        <dbReference type="Proteomes" id="UP001296776"/>
    </source>
</evidence>
<dbReference type="EMBL" id="NRSJ01000001">
    <property type="protein sequence ID" value="MBK1702987.1"/>
    <property type="molecule type" value="Genomic_DNA"/>
</dbReference>
<keyword evidence="2" id="KW-0949">S-adenosyl-L-methionine</keyword>
<gene>
    <name evidence="7" type="ORF">CKO40_00075</name>
</gene>
<proteinExistence type="predicted"/>
<dbReference type="GO" id="GO:0051536">
    <property type="term" value="F:iron-sulfur cluster binding"/>
    <property type="evidence" value="ECO:0007669"/>
    <property type="project" value="UniProtKB-KW"/>
</dbReference>
<feature type="domain" description="Radical SAM core" evidence="6">
    <location>
        <begin position="127"/>
        <end position="386"/>
    </location>
</feature>
<name>A0AAJ0U191_9GAMM</name>
<keyword evidence="4" id="KW-0408">Iron</keyword>
<dbReference type="Gene3D" id="3.20.20.70">
    <property type="entry name" value="Aldolase class I"/>
    <property type="match status" value="1"/>
</dbReference>